<name>A0ACB9AMN9_CICIN</name>
<dbReference type="Proteomes" id="UP001055811">
    <property type="component" value="Linkage Group LG07"/>
</dbReference>
<comment type="caution">
    <text evidence="1">The sequence shown here is derived from an EMBL/GenBank/DDBJ whole genome shotgun (WGS) entry which is preliminary data.</text>
</comment>
<organism evidence="1 2">
    <name type="scientific">Cichorium intybus</name>
    <name type="common">Chicory</name>
    <dbReference type="NCBI Taxonomy" id="13427"/>
    <lineage>
        <taxon>Eukaryota</taxon>
        <taxon>Viridiplantae</taxon>
        <taxon>Streptophyta</taxon>
        <taxon>Embryophyta</taxon>
        <taxon>Tracheophyta</taxon>
        <taxon>Spermatophyta</taxon>
        <taxon>Magnoliopsida</taxon>
        <taxon>eudicotyledons</taxon>
        <taxon>Gunneridae</taxon>
        <taxon>Pentapetalae</taxon>
        <taxon>asterids</taxon>
        <taxon>campanulids</taxon>
        <taxon>Asterales</taxon>
        <taxon>Asteraceae</taxon>
        <taxon>Cichorioideae</taxon>
        <taxon>Cichorieae</taxon>
        <taxon>Cichoriinae</taxon>
        <taxon>Cichorium</taxon>
    </lineage>
</organism>
<evidence type="ECO:0000313" key="2">
    <source>
        <dbReference type="Proteomes" id="UP001055811"/>
    </source>
</evidence>
<keyword evidence="2" id="KW-1185">Reference proteome</keyword>
<dbReference type="EMBL" id="CM042015">
    <property type="protein sequence ID" value="KAI3711437.1"/>
    <property type="molecule type" value="Genomic_DNA"/>
</dbReference>
<accession>A0ACB9AMN9</accession>
<gene>
    <name evidence="1" type="ORF">L2E82_41531</name>
</gene>
<protein>
    <submittedName>
        <fullName evidence="1">Uncharacterized protein</fullName>
    </submittedName>
</protein>
<evidence type="ECO:0000313" key="1">
    <source>
        <dbReference type="EMBL" id="KAI3711437.1"/>
    </source>
</evidence>
<reference evidence="2" key="1">
    <citation type="journal article" date="2022" name="Mol. Ecol. Resour.">
        <title>The genomes of chicory, endive, great burdock and yacon provide insights into Asteraceae palaeo-polyploidization history and plant inulin production.</title>
        <authorList>
            <person name="Fan W."/>
            <person name="Wang S."/>
            <person name="Wang H."/>
            <person name="Wang A."/>
            <person name="Jiang F."/>
            <person name="Liu H."/>
            <person name="Zhao H."/>
            <person name="Xu D."/>
            <person name="Zhang Y."/>
        </authorList>
    </citation>
    <scope>NUCLEOTIDE SEQUENCE [LARGE SCALE GENOMIC DNA]</scope>
    <source>
        <strain evidence="2">cv. Punajuju</strain>
    </source>
</reference>
<proteinExistence type="predicted"/>
<sequence length="178" mass="20563">MSRLSTLVCLFRSFLQVVLNLLPNKEKLKPVVVIVEKLLSSPSTVEDGLHMLNSVIVDLSHDIFAEYLNRIWASLYSQFRSSETQNACFIWRLIILMSLVLVKHVSRKLMKYENSVLICTIHTFLDELWIPGMKTITAYAEFKLISVASSKFLCESPDFADNVTDELLTNFFLLWQWP</sequence>
<reference evidence="1 2" key="2">
    <citation type="journal article" date="2022" name="Mol. Ecol. Resour.">
        <title>The genomes of chicory, endive, great burdock and yacon provide insights into Asteraceae paleo-polyploidization history and plant inulin production.</title>
        <authorList>
            <person name="Fan W."/>
            <person name="Wang S."/>
            <person name="Wang H."/>
            <person name="Wang A."/>
            <person name="Jiang F."/>
            <person name="Liu H."/>
            <person name="Zhao H."/>
            <person name="Xu D."/>
            <person name="Zhang Y."/>
        </authorList>
    </citation>
    <scope>NUCLEOTIDE SEQUENCE [LARGE SCALE GENOMIC DNA]</scope>
    <source>
        <strain evidence="2">cv. Punajuju</strain>
        <tissue evidence="1">Leaves</tissue>
    </source>
</reference>